<dbReference type="InterPro" id="IPR013783">
    <property type="entry name" value="Ig-like_fold"/>
</dbReference>
<feature type="domain" description="Alpha-galactosidase NEW3" evidence="2">
    <location>
        <begin position="512"/>
        <end position="587"/>
    </location>
</feature>
<keyword evidence="1" id="KW-0472">Membrane</keyword>
<dbReference type="Gene3D" id="2.60.40.10">
    <property type="entry name" value="Immunoglobulins"/>
    <property type="match status" value="2"/>
</dbReference>
<organism evidence="3 4">
    <name type="scientific">Halorubrum cibi</name>
    <dbReference type="NCBI Taxonomy" id="413815"/>
    <lineage>
        <taxon>Archaea</taxon>
        <taxon>Methanobacteriati</taxon>
        <taxon>Methanobacteriota</taxon>
        <taxon>Stenosarchaea group</taxon>
        <taxon>Halobacteria</taxon>
        <taxon>Halobacteriales</taxon>
        <taxon>Haloferacaceae</taxon>
        <taxon>Halorubrum</taxon>
    </lineage>
</organism>
<gene>
    <name evidence="3" type="ORF">SAMN06264867_101245</name>
</gene>
<keyword evidence="1" id="KW-1133">Transmembrane helix</keyword>
<protein>
    <submittedName>
        <fullName evidence="3">Uncharacterized conserved protein</fullName>
    </submittedName>
</protein>
<proteinExistence type="predicted"/>
<dbReference type="RefSeq" id="WP_142985181.1">
    <property type="nucleotide sequence ID" value="NZ_FXTD01000001.1"/>
</dbReference>
<sequence length="637" mass="68740">MTRRVCGVALVLLVLTGATAGIGAAQDEGQYVRGEPDLRVYVPEPTLTPGSTAELTVQVANDGEVHSGAVTQREVVTTARSVTVEIEDDDVPFTVETRRKSIGTIADGDVRDVPITVTTPEDVERAEYTLDVRLRYSHTSQYAPRSNVVQERSRTVSEPIDVVVDDGPAFDLRTVRSDVQVGGSGTLTTEVTNRGEETARDVTVELETTSDDLRLGETDRNTAHVDRLDPGENATLRYEADVRSGTTLRDLAVTGRVEFTDSNGVRDARTGMIVGVRPKPEQAFSVSMTDATFRVGGTGIVRGEIRNDGPVDASDVVLALDGTRLGAPNATYGIGDLAVGESAAFRFRGTVPTEAEAVPRRFEVTTRYRTRADGERTSESWIYVPIDPRQDFRVSVTDSSLRVGETGTVRGTIRNAGPVDARNVVVSLGDAPFAPRDPTYAIGDLDVDESATFRFRGTVPSDSDAVPQQVSVTTRYRDPGDTEGTSEDPVVVSIAERREAVDVTAVEPRFAAGEDGVLELDVTNRRDAEIRDVYLRLNVDEPLESEFGTTVIPSLRPGETARVAFDLEVDGGAPASRFPATVEVEYTDGDETRNATRPATVAITVTETGGNDLPVEVVVFVVLLLLVAAGGWWFYAR</sequence>
<reference evidence="3 4" key="1">
    <citation type="submission" date="2017-05" db="EMBL/GenBank/DDBJ databases">
        <authorList>
            <person name="Varghese N."/>
            <person name="Submissions S."/>
        </authorList>
    </citation>
    <scope>NUCLEOTIDE SEQUENCE [LARGE SCALE GENOMIC DNA]</scope>
    <source>
        <strain evidence="3 4">DSM 19504</strain>
    </source>
</reference>
<dbReference type="EMBL" id="FXTD01000001">
    <property type="protein sequence ID" value="SMO35775.1"/>
    <property type="molecule type" value="Genomic_DNA"/>
</dbReference>
<accession>A0A521ALT7</accession>
<evidence type="ECO:0000313" key="4">
    <source>
        <dbReference type="Proteomes" id="UP000319712"/>
    </source>
</evidence>
<dbReference type="Pfam" id="PF10633">
    <property type="entry name" value="NPCBM_assoc"/>
    <property type="match status" value="1"/>
</dbReference>
<evidence type="ECO:0000259" key="2">
    <source>
        <dbReference type="Pfam" id="PF10633"/>
    </source>
</evidence>
<feature type="transmembrane region" description="Helical" evidence="1">
    <location>
        <begin position="617"/>
        <end position="635"/>
    </location>
</feature>
<dbReference type="OrthoDB" id="56770at2157"/>
<keyword evidence="4" id="KW-1185">Reference proteome</keyword>
<dbReference type="Proteomes" id="UP000319712">
    <property type="component" value="Unassembled WGS sequence"/>
</dbReference>
<evidence type="ECO:0000256" key="1">
    <source>
        <dbReference type="SAM" id="Phobius"/>
    </source>
</evidence>
<name>A0A521ALT7_9EURY</name>
<dbReference type="PANTHER" id="PTHR35902">
    <property type="entry name" value="S-LAYER DOMAIN-LIKE PROTEIN-RELATED"/>
    <property type="match status" value="1"/>
</dbReference>
<keyword evidence="1" id="KW-0812">Transmembrane</keyword>
<dbReference type="InterPro" id="IPR018905">
    <property type="entry name" value="A-galactase_NEW3"/>
</dbReference>
<dbReference type="PANTHER" id="PTHR35902:SF3">
    <property type="entry name" value="NPCBM-ASSOCIATED, NEW3 DOMAIN OF ALPHA-GALACTOSIDASE"/>
    <property type="match status" value="1"/>
</dbReference>
<evidence type="ECO:0000313" key="3">
    <source>
        <dbReference type="EMBL" id="SMO35775.1"/>
    </source>
</evidence>
<dbReference type="AlphaFoldDB" id="A0A521ALT7"/>